<dbReference type="InterPro" id="IPR017880">
    <property type="entry name" value="KilA_N"/>
</dbReference>
<accession>A0A840E5F4</accession>
<dbReference type="AlphaFoldDB" id="A0A840E5F4"/>
<proteinExistence type="predicted"/>
<comment type="caution">
    <text evidence="2">The sequence shown here is derived from an EMBL/GenBank/DDBJ whole genome shotgun (WGS) entry which is preliminary data.</text>
</comment>
<dbReference type="Pfam" id="PF04383">
    <property type="entry name" value="KilA-N"/>
    <property type="match status" value="1"/>
</dbReference>
<dbReference type="PROSITE" id="PS51301">
    <property type="entry name" value="KILA_N"/>
    <property type="match status" value="1"/>
</dbReference>
<dbReference type="InterPro" id="IPR018004">
    <property type="entry name" value="KilA/APSES_HTH"/>
</dbReference>
<sequence>MDQESGFICVTDMAKLKGESRINLPNWMRARSTVEFIEAWERKHNPSFNYIEFDAFTSTSNSNTFTLSAGQQVVAQVIYK</sequence>
<feature type="domain" description="KilA-N" evidence="1">
    <location>
        <begin position="1"/>
        <end position="80"/>
    </location>
</feature>
<reference evidence="2 3" key="1">
    <citation type="submission" date="2020-08" db="EMBL/GenBank/DDBJ databases">
        <title>Genomic Encyclopedia of Type Strains, Phase IV (KMG-IV): sequencing the most valuable type-strain genomes for metagenomic binning, comparative biology and taxonomic classification.</title>
        <authorList>
            <person name="Goeker M."/>
        </authorList>
    </citation>
    <scope>NUCLEOTIDE SEQUENCE [LARGE SCALE GENOMIC DNA]</scope>
    <source>
        <strain evidence="2 3">DSM 105137</strain>
    </source>
</reference>
<keyword evidence="3" id="KW-1185">Reference proteome</keyword>
<dbReference type="RefSeq" id="WP_183496650.1">
    <property type="nucleotide sequence ID" value="NZ_JACIFF010000008.1"/>
</dbReference>
<protein>
    <submittedName>
        <fullName evidence="2">Phage antirepressor YoqD-like protein</fullName>
    </submittedName>
</protein>
<evidence type="ECO:0000259" key="1">
    <source>
        <dbReference type="PROSITE" id="PS51301"/>
    </source>
</evidence>
<evidence type="ECO:0000313" key="3">
    <source>
        <dbReference type="Proteomes" id="UP000576209"/>
    </source>
</evidence>
<dbReference type="EMBL" id="JACIFF010000008">
    <property type="protein sequence ID" value="MBB4080411.1"/>
    <property type="molecule type" value="Genomic_DNA"/>
</dbReference>
<evidence type="ECO:0000313" key="2">
    <source>
        <dbReference type="EMBL" id="MBB4080411.1"/>
    </source>
</evidence>
<organism evidence="2 3">
    <name type="scientific">Neolewinella aquimaris</name>
    <dbReference type="NCBI Taxonomy" id="1835722"/>
    <lineage>
        <taxon>Bacteria</taxon>
        <taxon>Pseudomonadati</taxon>
        <taxon>Bacteroidota</taxon>
        <taxon>Saprospiria</taxon>
        <taxon>Saprospirales</taxon>
        <taxon>Lewinellaceae</taxon>
        <taxon>Neolewinella</taxon>
    </lineage>
</organism>
<dbReference type="Proteomes" id="UP000576209">
    <property type="component" value="Unassembled WGS sequence"/>
</dbReference>
<name>A0A840E5F4_9BACT</name>
<gene>
    <name evidence="2" type="ORF">GGR28_003045</name>
</gene>